<dbReference type="SUPFAM" id="SSF49344">
    <property type="entry name" value="CBD9-like"/>
    <property type="match status" value="1"/>
</dbReference>
<evidence type="ECO:0000313" key="2">
    <source>
        <dbReference type="EMBL" id="SVE06404.1"/>
    </source>
</evidence>
<reference evidence="2" key="1">
    <citation type="submission" date="2018-05" db="EMBL/GenBank/DDBJ databases">
        <authorList>
            <person name="Lanie J.A."/>
            <person name="Ng W.-L."/>
            <person name="Kazmierczak K.M."/>
            <person name="Andrzejewski T.M."/>
            <person name="Davidsen T.M."/>
            <person name="Wayne K.J."/>
            <person name="Tettelin H."/>
            <person name="Glass J.I."/>
            <person name="Rusch D."/>
            <person name="Podicherti R."/>
            <person name="Tsui H.-C.T."/>
            <person name="Winkler M.E."/>
        </authorList>
    </citation>
    <scope>NUCLEOTIDE SEQUENCE</scope>
</reference>
<name>A0A383AFG4_9ZZZZ</name>
<feature type="region of interest" description="Disordered" evidence="1">
    <location>
        <begin position="60"/>
        <end position="81"/>
    </location>
</feature>
<dbReference type="EMBL" id="UINC01191656">
    <property type="protein sequence ID" value="SVE06404.1"/>
    <property type="molecule type" value="Genomic_DNA"/>
</dbReference>
<proteinExistence type="predicted"/>
<dbReference type="AlphaFoldDB" id="A0A383AFG4"/>
<protein>
    <submittedName>
        <fullName evidence="2">Uncharacterized protein</fullName>
    </submittedName>
</protein>
<feature type="non-terminal residue" evidence="2">
    <location>
        <position position="1"/>
    </location>
</feature>
<accession>A0A383AFG4</accession>
<gene>
    <name evidence="2" type="ORF">METZ01_LOCUS459258</name>
</gene>
<sequence>VRVATLTGLIVLLGWPALPRAHAPADIDPSKIVRAVRISTAPPRIDGRLDDDIWARAPSFSGFTQKVPDDGHPATDSSSSS</sequence>
<organism evidence="2">
    <name type="scientific">marine metagenome</name>
    <dbReference type="NCBI Taxonomy" id="408172"/>
    <lineage>
        <taxon>unclassified sequences</taxon>
        <taxon>metagenomes</taxon>
        <taxon>ecological metagenomes</taxon>
    </lineage>
</organism>
<evidence type="ECO:0000256" key="1">
    <source>
        <dbReference type="SAM" id="MobiDB-lite"/>
    </source>
</evidence>